<protein>
    <submittedName>
        <fullName evidence="1">Type II toxin-antitoxin system HicB family antitoxin</fullName>
    </submittedName>
</protein>
<dbReference type="InterPro" id="IPR035069">
    <property type="entry name" value="TTHA1013/TTHA0281-like"/>
</dbReference>
<reference evidence="1 2" key="1">
    <citation type="submission" date="2021-01" db="EMBL/GenBank/DDBJ databases">
        <title>Whole genome sequence of Paenibacillus sonchi LMG 24727 for comparative genomics.</title>
        <authorList>
            <person name="Lee G."/>
            <person name="Kim M.-J."/>
            <person name="Lim K."/>
            <person name="Shin J.-H."/>
        </authorList>
    </citation>
    <scope>NUCLEOTIDE SEQUENCE [LARGE SCALE GENOMIC DNA]</scope>
    <source>
        <strain evidence="1 2">LMG 24727</strain>
        <plasmid evidence="1 2">unnamed1</plasmid>
    </source>
</reference>
<keyword evidence="2" id="KW-1185">Reference proteome</keyword>
<accession>A0A974SFC5</accession>
<proteinExistence type="predicted"/>
<gene>
    <name evidence="1" type="ORF">JI735_34070</name>
</gene>
<dbReference type="AlphaFoldDB" id="A0A974SFC5"/>
<name>A0A974SFC5_9BACL</name>
<dbReference type="SUPFAM" id="SSF143100">
    <property type="entry name" value="TTHA1013/TTHA0281-like"/>
    <property type="match status" value="1"/>
</dbReference>
<dbReference type="EMBL" id="CP068596">
    <property type="protein sequence ID" value="QQZ64468.1"/>
    <property type="molecule type" value="Genomic_DNA"/>
</dbReference>
<dbReference type="Proteomes" id="UP000595841">
    <property type="component" value="Plasmid unnamed1"/>
</dbReference>
<sequence length="83" mass="9450">MEFHFLYEEDYASNNVVTVYVPELRISAVGDTYEEARDNTIDSIKAFYEATSQPKNFSSKVEMINLDISQLITSNPAAMYKAI</sequence>
<keyword evidence="1" id="KW-0614">Plasmid</keyword>
<evidence type="ECO:0000313" key="2">
    <source>
        <dbReference type="Proteomes" id="UP000595841"/>
    </source>
</evidence>
<organism evidence="1 2">
    <name type="scientific">Paenibacillus sonchi</name>
    <dbReference type="NCBI Taxonomy" id="373687"/>
    <lineage>
        <taxon>Bacteria</taxon>
        <taxon>Bacillati</taxon>
        <taxon>Bacillota</taxon>
        <taxon>Bacilli</taxon>
        <taxon>Bacillales</taxon>
        <taxon>Paenibacillaceae</taxon>
        <taxon>Paenibacillus</taxon>
        <taxon>Paenibacillus sonchi group</taxon>
    </lineage>
</organism>
<dbReference type="RefSeq" id="WP_039835557.1">
    <property type="nucleotide sequence ID" value="NZ_CP068596.1"/>
</dbReference>
<evidence type="ECO:0000313" key="1">
    <source>
        <dbReference type="EMBL" id="QQZ64468.1"/>
    </source>
</evidence>
<geneLocation type="plasmid" evidence="1 2">
    <name>unnamed1</name>
</geneLocation>
<dbReference type="KEGG" id="pson:JI735_34070"/>